<dbReference type="Gene3D" id="3.30.70.100">
    <property type="match status" value="1"/>
</dbReference>
<organism evidence="2 3">
    <name type="scientific">Caballeronia cordobensis</name>
    <name type="common">Burkholderia cordobensis</name>
    <dbReference type="NCBI Taxonomy" id="1353886"/>
    <lineage>
        <taxon>Bacteria</taxon>
        <taxon>Pseudomonadati</taxon>
        <taxon>Pseudomonadota</taxon>
        <taxon>Betaproteobacteria</taxon>
        <taxon>Burkholderiales</taxon>
        <taxon>Burkholderiaceae</taxon>
        <taxon>Caballeronia</taxon>
    </lineage>
</organism>
<dbReference type="EMBL" id="FCNY02000006">
    <property type="protein sequence ID" value="SAL36842.1"/>
    <property type="molecule type" value="Genomic_DNA"/>
</dbReference>
<name>A0A158GXS3_CABCO</name>
<reference evidence="3" key="1">
    <citation type="submission" date="2016-01" db="EMBL/GenBank/DDBJ databases">
        <authorList>
            <person name="Peeters C."/>
        </authorList>
    </citation>
    <scope>NUCLEOTIDE SEQUENCE [LARGE SCALE GENOMIC DNA]</scope>
</reference>
<dbReference type="PANTHER" id="PTHR41521">
    <property type="match status" value="1"/>
</dbReference>
<accession>A0A158GXS3</accession>
<gene>
    <name evidence="2" type="ORF">AWB70_02631</name>
</gene>
<keyword evidence="3" id="KW-1185">Reference proteome</keyword>
<proteinExistence type="predicted"/>
<sequence length="97" mass="10758">MKGYWIILGTSVTDQEAQKTYGALWAPIAQQYQAKLKTVDASSVLREAREAQRVLVVEFPSHEAAVACYEDPAYQEAKQFALQASKRELLIVAGELA</sequence>
<protein>
    <recommendedName>
        <fullName evidence="1">DUF1330 domain-containing protein</fullName>
    </recommendedName>
</protein>
<dbReference type="AlphaFoldDB" id="A0A158GXS3"/>
<dbReference type="SUPFAM" id="SSF54909">
    <property type="entry name" value="Dimeric alpha+beta barrel"/>
    <property type="match status" value="1"/>
</dbReference>
<dbReference type="InterPro" id="IPR010753">
    <property type="entry name" value="DUF1330"/>
</dbReference>
<evidence type="ECO:0000259" key="1">
    <source>
        <dbReference type="Pfam" id="PF07045"/>
    </source>
</evidence>
<feature type="domain" description="DUF1330" evidence="1">
    <location>
        <begin position="2"/>
        <end position="94"/>
    </location>
</feature>
<dbReference type="Pfam" id="PF07045">
    <property type="entry name" value="DUF1330"/>
    <property type="match status" value="1"/>
</dbReference>
<dbReference type="PANTHER" id="PTHR41521:SF4">
    <property type="entry name" value="BLR0684 PROTEIN"/>
    <property type="match status" value="1"/>
</dbReference>
<evidence type="ECO:0000313" key="3">
    <source>
        <dbReference type="Proteomes" id="UP000054740"/>
    </source>
</evidence>
<evidence type="ECO:0000313" key="2">
    <source>
        <dbReference type="EMBL" id="SAL36842.1"/>
    </source>
</evidence>
<dbReference type="RefSeq" id="WP_053571613.1">
    <property type="nucleotide sequence ID" value="NZ_FCNY02000006.1"/>
</dbReference>
<dbReference type="InterPro" id="IPR011008">
    <property type="entry name" value="Dimeric_a/b-barrel"/>
</dbReference>
<dbReference type="Proteomes" id="UP000054740">
    <property type="component" value="Unassembled WGS sequence"/>
</dbReference>